<dbReference type="InterPro" id="IPR036005">
    <property type="entry name" value="Creatinase/aminopeptidase-like"/>
</dbReference>
<keyword evidence="17" id="KW-1185">Reference proteome</keyword>
<dbReference type="InterPro" id="IPR013953">
    <property type="entry name" value="FACT_SPT16_M"/>
</dbReference>
<comment type="similarity">
    <text evidence="1 11">Belongs to the peptidase M24 family. SPT16 subfamily.</text>
</comment>
<feature type="compositionally biased region" description="Acidic residues" evidence="12">
    <location>
        <begin position="948"/>
        <end position="960"/>
    </location>
</feature>
<evidence type="ECO:0000313" key="16">
    <source>
        <dbReference type="EMBL" id="OVA13552.1"/>
    </source>
</evidence>
<dbReference type="FunFam" id="2.30.29.150:FF:000004">
    <property type="entry name" value="FACT complex subunit SPT16"/>
    <property type="match status" value="1"/>
</dbReference>
<feature type="compositionally biased region" description="Basic and acidic residues" evidence="12">
    <location>
        <begin position="1001"/>
        <end position="1023"/>
    </location>
</feature>
<dbReference type="CDD" id="cd01091">
    <property type="entry name" value="CDC68-like"/>
    <property type="match status" value="1"/>
</dbReference>
<keyword evidence="9 11" id="KW-0539">Nucleus</keyword>
<dbReference type="Gene3D" id="3.40.350.10">
    <property type="entry name" value="Creatinase/prolidase N-terminal domain"/>
    <property type="match status" value="1"/>
</dbReference>
<dbReference type="PANTHER" id="PTHR13980">
    <property type="entry name" value="CDC68 RELATED"/>
    <property type="match status" value="1"/>
</dbReference>
<dbReference type="InterPro" id="IPR029149">
    <property type="entry name" value="Creatin/AminoP/Spt16_N"/>
</dbReference>
<dbReference type="SUPFAM" id="SSF55920">
    <property type="entry name" value="Creatinase/aminopeptidase"/>
    <property type="match status" value="1"/>
</dbReference>
<dbReference type="InterPro" id="IPR011993">
    <property type="entry name" value="PH-like_dom_sf"/>
</dbReference>
<dbReference type="FunFam" id="2.30.29.210:FF:000002">
    <property type="entry name" value="FACT complex subunit SPT16"/>
    <property type="match status" value="1"/>
</dbReference>
<dbReference type="Pfam" id="PF08644">
    <property type="entry name" value="SPT16"/>
    <property type="match status" value="1"/>
</dbReference>
<dbReference type="GO" id="GO:0031491">
    <property type="term" value="F:nucleosome binding"/>
    <property type="evidence" value="ECO:0007669"/>
    <property type="project" value="TreeGrafter"/>
</dbReference>
<dbReference type="Gene3D" id="2.30.29.210">
    <property type="entry name" value="FACT complex subunit Spt16p/Cdc68p"/>
    <property type="match status" value="1"/>
</dbReference>
<dbReference type="Pfam" id="PF14826">
    <property type="entry name" value="FACT-Spt16_Nlob"/>
    <property type="match status" value="1"/>
</dbReference>
<evidence type="ECO:0000259" key="14">
    <source>
        <dbReference type="SMART" id="SM01286"/>
    </source>
</evidence>
<dbReference type="SMART" id="SM01286">
    <property type="entry name" value="SPT16"/>
    <property type="match status" value="1"/>
</dbReference>
<dbReference type="GO" id="GO:0006281">
    <property type="term" value="P:DNA repair"/>
    <property type="evidence" value="ECO:0007669"/>
    <property type="project" value="UniProtKB-UniRule"/>
</dbReference>
<evidence type="ECO:0000256" key="11">
    <source>
        <dbReference type="RuleBase" id="RU367052"/>
    </source>
</evidence>
<dbReference type="InterPro" id="IPR033825">
    <property type="entry name" value="Spt16_M24"/>
</dbReference>
<accession>A0A200QSY8</accession>
<evidence type="ECO:0000256" key="1">
    <source>
        <dbReference type="ARBA" id="ARBA00010779"/>
    </source>
</evidence>
<dbReference type="Gene3D" id="3.90.230.10">
    <property type="entry name" value="Creatinase/methionine aminopeptidase superfamily"/>
    <property type="match status" value="1"/>
</dbReference>
<evidence type="ECO:0000256" key="6">
    <source>
        <dbReference type="ARBA" id="ARBA00023054"/>
    </source>
</evidence>
<dbReference type="SMART" id="SM01285">
    <property type="entry name" value="FACT-Spt16_Nlob"/>
    <property type="match status" value="1"/>
</dbReference>
<dbReference type="InterPro" id="IPR029148">
    <property type="entry name" value="FACT-SPT16_Nlobe"/>
</dbReference>
<reference evidence="16 17" key="1">
    <citation type="journal article" date="2017" name="Mol. Plant">
        <title>The Genome of Medicinal Plant Macleaya cordata Provides New Insights into Benzylisoquinoline Alkaloids Metabolism.</title>
        <authorList>
            <person name="Liu X."/>
            <person name="Liu Y."/>
            <person name="Huang P."/>
            <person name="Ma Y."/>
            <person name="Qing Z."/>
            <person name="Tang Q."/>
            <person name="Cao H."/>
            <person name="Cheng P."/>
            <person name="Zheng Y."/>
            <person name="Yuan Z."/>
            <person name="Zhou Y."/>
            <person name="Liu J."/>
            <person name="Tang Z."/>
            <person name="Zhuo Y."/>
            <person name="Zhang Y."/>
            <person name="Yu L."/>
            <person name="Huang J."/>
            <person name="Yang P."/>
            <person name="Peng Q."/>
            <person name="Zhang J."/>
            <person name="Jiang W."/>
            <person name="Zhang Z."/>
            <person name="Lin K."/>
            <person name="Ro D.K."/>
            <person name="Chen X."/>
            <person name="Xiong X."/>
            <person name="Shang Y."/>
            <person name="Huang S."/>
            <person name="Zeng J."/>
        </authorList>
    </citation>
    <scope>NUCLEOTIDE SEQUENCE [LARGE SCALE GENOMIC DNA]</scope>
    <source>
        <strain evidence="17">cv. BLH2017</strain>
        <tissue evidence="16">Root</tissue>
    </source>
</reference>
<dbReference type="Gene3D" id="2.30.29.30">
    <property type="entry name" value="Pleckstrin-homology domain (PH domain)/Phosphotyrosine-binding domain (PTB)"/>
    <property type="match status" value="1"/>
</dbReference>
<proteinExistence type="inferred from homology"/>
<feature type="domain" description="Histone chaperone RTT106/FACT complex subunit SPT16-like middle" evidence="15">
    <location>
        <begin position="824"/>
        <end position="914"/>
    </location>
</feature>
<dbReference type="Proteomes" id="UP000195402">
    <property type="component" value="Unassembled WGS sequence"/>
</dbReference>
<protein>
    <recommendedName>
        <fullName evidence="11">FACT complex subunit</fullName>
    </recommendedName>
</protein>
<dbReference type="FunFam" id="3.90.230.10:FF:000005">
    <property type="entry name" value="FACT complex subunit spt16"/>
    <property type="match status" value="1"/>
</dbReference>
<dbReference type="Gene3D" id="2.30.29.150">
    <property type="match status" value="1"/>
</dbReference>
<keyword evidence="7 11" id="KW-0804">Transcription</keyword>
<evidence type="ECO:0000256" key="8">
    <source>
        <dbReference type="ARBA" id="ARBA00023204"/>
    </source>
</evidence>
<dbReference type="Pfam" id="PF00557">
    <property type="entry name" value="Peptidase_M24"/>
    <property type="match status" value="1"/>
</dbReference>
<dbReference type="PANTHER" id="PTHR13980:SF15">
    <property type="entry name" value="FACT COMPLEX SUBUNIT SPT16"/>
    <property type="match status" value="1"/>
</dbReference>
<dbReference type="OrthoDB" id="10251642at2759"/>
<evidence type="ECO:0000256" key="4">
    <source>
        <dbReference type="ARBA" id="ARBA00022763"/>
    </source>
</evidence>
<dbReference type="EMBL" id="MVGT01001110">
    <property type="protein sequence ID" value="OVA13552.1"/>
    <property type="molecule type" value="Genomic_DNA"/>
</dbReference>
<keyword evidence="3 11" id="KW-0235">DNA replication</keyword>
<dbReference type="Pfam" id="PF08512">
    <property type="entry name" value="Rttp106-like_middle"/>
    <property type="match status" value="1"/>
</dbReference>
<keyword evidence="2 11" id="KW-0158">Chromosome</keyword>
<dbReference type="InterPro" id="IPR056595">
    <property type="entry name" value="Fact-SPT16_PH"/>
</dbReference>
<keyword evidence="4 11" id="KW-0227">DNA damage</keyword>
<evidence type="ECO:0000256" key="3">
    <source>
        <dbReference type="ARBA" id="ARBA00022705"/>
    </source>
</evidence>
<evidence type="ECO:0000259" key="13">
    <source>
        <dbReference type="SMART" id="SM01285"/>
    </source>
</evidence>
<comment type="function">
    <text evidence="11">Component of the FACT complex, a general chromatin factor that acts to reorganize nucleosomes. The FACT complex is involved in multiple processes that require DNA as a template such as mRNA elongation, DNA replication and DNA repair. During transcription elongation the FACT complex acts as a histone chaperone that both destabilizes and restores nucleosomal structure. It facilitates the passage of RNA polymerase II and transcription by promoting the dissociation of one histone H2A-H2B dimer from the nucleosome, then subsequently promotes the reestablishment of the nucleosome following the passage of RNA polymerase II.</text>
</comment>
<feature type="compositionally biased region" description="Gly residues" evidence="12">
    <location>
        <begin position="509"/>
        <end position="519"/>
    </location>
</feature>
<dbReference type="InterPro" id="IPR048969">
    <property type="entry name" value="FACT_SPT16_C"/>
</dbReference>
<keyword evidence="5 11" id="KW-0805">Transcription regulation</keyword>
<sequence>MAANGNASGGGSGYAINLENFNKRLKAFYSHWTEHKTDFWGSSDALVIATPPASDDLRYLKSSALNMWLLGLEFPETIMVFMDKQIHYLCSQKKASLLEVLRKDTKNAVGAETVMHVKAKNDDGTAKMDDILQAIKKSNGLGSPVVGYIAKEAPEGNLLEAWSEKLKGSDFQLTDVTNGFSELFAVKDETEITNVKKAAFLTSSVMKNFVVPKVEKIIDEEKKVSHSSLMDDTEKAILEPARVKVKLKAENVDICYPPIFQSGGQFDLRPSASSNDENLYYDSTSVIICAIGSRYNSYCSNLARTFLIDANAMQSKAYEVLLKAQEVAIGALKAGNKVSAAYEAALAVVERDGPEFASNLTKSAGTGIGLEFRESGLSLNAKNDRILKAGMVFNVSLGFQNLQAQTKNPKTEKFSLLLADTVIVSKDLPEVATKMSSKAVKDVAYSFNEDDEEEEEKPKVKAEPNGNEAFLSKATLRSDNQEMSKEELRRQHQAELARQKNEETARRLAGGGSGTGDGRGAAKASSDLIAYKNVNDVPPSRELMIQIDQKNEAILLPIYGSMVPFHVATVKSVTSQQDSNKTCYIRIIFNVPGGSFSSHDANALKFQGAIYLKEVSFRSKDPRHISEVVQMIKNLRRQVTTRESERAERATLVTQEKLQLAGTKFKPIRLPDLWIRPVFGGRGRKLTGTLEAHVNGFRYSTTRPDERVDVMYGNVKHAFFQPAEKEMITLLHFHLHNHIMVGNKKTKDVQFYVEVMDVVQTLGGGKRSANDPDEIEEEQRERDRKNRINMDFQSFVNKVNDLWGQPQFRGLDLEFDQPLRELGFHGVPHKASAFIVPTSSCLVELIETPFLVITLSEIEIVNLERVGLGQKNFDMTIVFKDFKRDVLRIDSIPSTSLDGIKEWLDTTDLKYYESRLNLNWRSILKTITDDPEKFIEDGGWEFLNMEASDSDSENSEDSDQGYEPSDVQSDSVSEEEDDDSESLVESEDDEEEDTEEESEEEKGKTWEELEREASNADREHGDESDSEEERKRRKMKAFGKSRVPDKRDPRSRGGPPKRAKLR</sequence>
<evidence type="ECO:0000256" key="9">
    <source>
        <dbReference type="ARBA" id="ARBA00023242"/>
    </source>
</evidence>
<evidence type="ECO:0000313" key="17">
    <source>
        <dbReference type="Proteomes" id="UP000195402"/>
    </source>
</evidence>
<comment type="subcellular location">
    <subcellularLocation>
        <location evidence="11">Nucleus</location>
    </subcellularLocation>
    <subcellularLocation>
        <location evidence="11">Chromosome</location>
    </subcellularLocation>
</comment>
<dbReference type="GO" id="GO:0035101">
    <property type="term" value="C:FACT complex"/>
    <property type="evidence" value="ECO:0007669"/>
    <property type="project" value="UniProtKB-UniRule"/>
</dbReference>
<feature type="region of interest" description="Disordered" evidence="12">
    <location>
        <begin position="763"/>
        <end position="782"/>
    </location>
</feature>
<feature type="domain" description="FACT complex subunit SPT16 middle" evidence="14">
    <location>
        <begin position="545"/>
        <end position="699"/>
    </location>
</feature>
<dbReference type="STRING" id="56857.A0A200QSY8"/>
<dbReference type="OMA" id="YHINTIP"/>
<evidence type="ECO:0000256" key="7">
    <source>
        <dbReference type="ARBA" id="ARBA00023163"/>
    </source>
</evidence>
<dbReference type="SMART" id="SM01287">
    <property type="entry name" value="Rtt106"/>
    <property type="match status" value="1"/>
</dbReference>
<comment type="caution">
    <text evidence="16">The sequence shown here is derived from an EMBL/GenBank/DDBJ whole genome shotgun (WGS) entry which is preliminary data.</text>
</comment>
<dbReference type="FunCoup" id="A0A200QSY8">
    <property type="interactions" value="3846"/>
</dbReference>
<evidence type="ECO:0000259" key="15">
    <source>
        <dbReference type="SMART" id="SM01287"/>
    </source>
</evidence>
<keyword evidence="6" id="KW-0175">Coiled coil</keyword>
<dbReference type="Pfam" id="PF24824">
    <property type="entry name" value="PH_SPT16"/>
    <property type="match status" value="1"/>
</dbReference>
<feature type="compositionally biased region" description="Basic and acidic residues" evidence="12">
    <location>
        <begin position="479"/>
        <end position="506"/>
    </location>
</feature>
<dbReference type="FunFam" id="2.30.29.30:FF:000017">
    <property type="entry name" value="FACT complex subunit SPT16"/>
    <property type="match status" value="1"/>
</dbReference>
<evidence type="ECO:0000256" key="12">
    <source>
        <dbReference type="SAM" id="MobiDB-lite"/>
    </source>
</evidence>
<dbReference type="GO" id="GO:0006368">
    <property type="term" value="P:transcription elongation by RNA polymerase II"/>
    <property type="evidence" value="ECO:0007669"/>
    <property type="project" value="TreeGrafter"/>
</dbReference>
<feature type="compositionally biased region" description="Acidic residues" evidence="12">
    <location>
        <begin position="972"/>
        <end position="1000"/>
    </location>
</feature>
<feature type="compositionally biased region" description="Basic and acidic residues" evidence="12">
    <location>
        <begin position="1042"/>
        <end position="1051"/>
    </location>
</feature>
<feature type="region of interest" description="Disordered" evidence="12">
    <location>
        <begin position="947"/>
        <end position="1062"/>
    </location>
</feature>
<comment type="subunit">
    <text evidence="10">Component of the FACT complex, a stable heterodimer of SPT16 and SSRP.</text>
</comment>
<dbReference type="InterPro" id="IPR040258">
    <property type="entry name" value="Spt16"/>
</dbReference>
<keyword evidence="8 11" id="KW-0234">DNA repair</keyword>
<organism evidence="16 17">
    <name type="scientific">Macleaya cordata</name>
    <name type="common">Five-seeded plume-poppy</name>
    <name type="synonym">Bocconia cordata</name>
    <dbReference type="NCBI Taxonomy" id="56857"/>
    <lineage>
        <taxon>Eukaryota</taxon>
        <taxon>Viridiplantae</taxon>
        <taxon>Streptophyta</taxon>
        <taxon>Embryophyta</taxon>
        <taxon>Tracheophyta</taxon>
        <taxon>Spermatophyta</taxon>
        <taxon>Magnoliopsida</taxon>
        <taxon>Ranunculales</taxon>
        <taxon>Papaveraceae</taxon>
        <taxon>Papaveroideae</taxon>
        <taxon>Macleaya</taxon>
    </lineage>
</organism>
<dbReference type="GO" id="GO:0006260">
    <property type="term" value="P:DNA replication"/>
    <property type="evidence" value="ECO:0007669"/>
    <property type="project" value="UniProtKB-KW"/>
</dbReference>
<evidence type="ECO:0000256" key="2">
    <source>
        <dbReference type="ARBA" id="ARBA00022454"/>
    </source>
</evidence>
<evidence type="ECO:0000256" key="10">
    <source>
        <dbReference type="ARBA" id="ARBA00062995"/>
    </source>
</evidence>
<dbReference type="FunFam" id="3.40.350.10:FF:000006">
    <property type="entry name" value="FACT complex subunit SPT16"/>
    <property type="match status" value="1"/>
</dbReference>
<evidence type="ECO:0000256" key="5">
    <source>
        <dbReference type="ARBA" id="ARBA00023015"/>
    </source>
</evidence>
<feature type="domain" description="FACT complex subunit SPT16 N-terminal lobe" evidence="13">
    <location>
        <begin position="16"/>
        <end position="180"/>
    </location>
</feature>
<dbReference type="Pfam" id="PF21091">
    <property type="entry name" value="SPT16_C"/>
    <property type="match status" value="1"/>
</dbReference>
<dbReference type="InParanoid" id="A0A200QSY8"/>
<name>A0A200QSY8_MACCD</name>
<dbReference type="AlphaFoldDB" id="A0A200QSY8"/>
<dbReference type="InterPro" id="IPR000994">
    <property type="entry name" value="Pept_M24"/>
</dbReference>
<gene>
    <name evidence="16" type="ORF">BVC80_379g84</name>
</gene>
<dbReference type="InterPro" id="IPR013719">
    <property type="entry name" value="RTT106/SPT16-like_middle_dom"/>
</dbReference>
<feature type="region of interest" description="Disordered" evidence="12">
    <location>
        <begin position="446"/>
        <end position="522"/>
    </location>
</feature>